<dbReference type="Proteomes" id="UP000189670">
    <property type="component" value="Unassembled WGS sequence"/>
</dbReference>
<dbReference type="PANTHER" id="PTHR47197">
    <property type="entry name" value="PROTEIN NIRF"/>
    <property type="match status" value="1"/>
</dbReference>
<name>A0A1V1NXH4_9BACT</name>
<comment type="caution">
    <text evidence="1">The sequence shown here is derived from an EMBL/GenBank/DDBJ whole genome shotgun (WGS) entry which is preliminary data.</text>
</comment>
<gene>
    <name evidence="1" type="ORF">OMM_11760</name>
</gene>
<dbReference type="InterPro" id="IPR051200">
    <property type="entry name" value="Host-pathogen_enzymatic-act"/>
</dbReference>
<dbReference type="InterPro" id="IPR013211">
    <property type="entry name" value="LVIVD"/>
</dbReference>
<sequence length="750" mass="81435">LKIIGNLAYVDGREGLQIIDISDLEHPEIIGAIDTPGYAFGVEIIGTTAYVSSGDTNVGGSLEIIDVSDPTSPSLISSLKTTDRSYHPYGLIARDNTVCLIDHFGMQVIDVTDSSAPCLLTTIECRPSKIYLQEGLVHVNCGNELKIIDISNPSHPIIKDTIAVQDCYNLKVIGSIAYCLFGHPGKLNIIDIKDKSNQVILGSFNLNCLFPSDIYIYEDKAYITAGSKLTIIDIYDPSNPILIASIYTPNGNQGIIVKNNIAYLACDTSLQIVNVDSSLLQSSGFNSFDKIFASDVEVVNDIAYVASSTNGFNIVDISTPTYYTISCLKDIQADIVTISGTKAYVLSQNSIKVIDIENDKFPKIIGSEYCYGLKENIVISGEKAYVAAGTNGGFQVFDISNPNLPRAIGSLDVDSERFGTTIVENIAYMADGENGFKIFDNTNPSIPILLSTINTPGYAKKVSIENSYAYISDGIGGVQIVDISNINSPEIVSSVDTGWAETIVIEKNIAYVAAGEEGLIVLDINDPLDPLTIGSFDTSGFAYDLTIVDNTIYVADGDSLQNIDITNPYSPVLLGSVEMNYCDARMIFVRDYFGSISSGKKFAYISSGTFNFQVFDVSNPSTPKQYGSTNTSTYVTDIDIIGTQAYVSCAYRGMKIIDISVPYNPTIIGAFDFEEYQYTNGIAIIDNIAILADKYIGLQIIDINNPTQPKVIGSLESIFWAYDVIILDSIAYILSEKYIYSVDISNPSIP</sequence>
<proteinExistence type="predicted"/>
<dbReference type="SUPFAM" id="SSF50969">
    <property type="entry name" value="YVTN repeat-like/Quinoprotein amine dehydrogenase"/>
    <property type="match status" value="1"/>
</dbReference>
<dbReference type="PANTHER" id="PTHR47197:SF3">
    <property type="entry name" value="DIHYDRO-HEME D1 DEHYDROGENASE"/>
    <property type="match status" value="1"/>
</dbReference>
<dbReference type="SUPFAM" id="SSF63825">
    <property type="entry name" value="YWTD domain"/>
    <property type="match status" value="2"/>
</dbReference>
<organism evidence="1 2">
    <name type="scientific">Candidatus Magnetoglobus multicellularis str. Araruama</name>
    <dbReference type="NCBI Taxonomy" id="890399"/>
    <lineage>
        <taxon>Bacteria</taxon>
        <taxon>Pseudomonadati</taxon>
        <taxon>Thermodesulfobacteriota</taxon>
        <taxon>Desulfobacteria</taxon>
        <taxon>Desulfobacterales</taxon>
        <taxon>Desulfobacteraceae</taxon>
        <taxon>Candidatus Magnetoglobus</taxon>
    </lineage>
</organism>
<protein>
    <submittedName>
        <fullName evidence="1">LVIVD repeat protein</fullName>
    </submittedName>
</protein>
<reference evidence="2" key="1">
    <citation type="submission" date="2012-11" db="EMBL/GenBank/DDBJ databases">
        <authorList>
            <person name="Lucero-Rivera Y.E."/>
            <person name="Tovar-Ramirez D."/>
        </authorList>
    </citation>
    <scope>NUCLEOTIDE SEQUENCE [LARGE SCALE GENOMIC DNA]</scope>
    <source>
        <strain evidence="2">Araruama</strain>
    </source>
</reference>
<accession>A0A1V1NXH4</accession>
<dbReference type="Pfam" id="PF08309">
    <property type="entry name" value="LVIVD"/>
    <property type="match status" value="13"/>
</dbReference>
<evidence type="ECO:0000313" key="2">
    <source>
        <dbReference type="Proteomes" id="UP000189670"/>
    </source>
</evidence>
<feature type="non-terminal residue" evidence="1">
    <location>
        <position position="750"/>
    </location>
</feature>
<dbReference type="EMBL" id="ATBP01001456">
    <property type="protein sequence ID" value="ETR67290.1"/>
    <property type="molecule type" value="Genomic_DNA"/>
</dbReference>
<dbReference type="AlphaFoldDB" id="A0A1V1NXH4"/>
<evidence type="ECO:0000313" key="1">
    <source>
        <dbReference type="EMBL" id="ETR67290.1"/>
    </source>
</evidence>
<feature type="non-terminal residue" evidence="1">
    <location>
        <position position="1"/>
    </location>
</feature>
<dbReference type="InterPro" id="IPR011044">
    <property type="entry name" value="Quino_amine_DH_bsu"/>
</dbReference>